<protein>
    <recommendedName>
        <fullName evidence="4">Secreted protein</fullName>
    </recommendedName>
</protein>
<proteinExistence type="predicted"/>
<feature type="chain" id="PRO_5031057922" description="Secreted protein" evidence="2">
    <location>
        <begin position="22"/>
        <end position="110"/>
    </location>
</feature>
<feature type="region of interest" description="Disordered" evidence="1">
    <location>
        <begin position="88"/>
        <end position="110"/>
    </location>
</feature>
<accession>A0A7S3VLM0</accession>
<organism evidence="3">
    <name type="scientific">Dunaliella tertiolecta</name>
    <name type="common">Green alga</name>
    <dbReference type="NCBI Taxonomy" id="3047"/>
    <lineage>
        <taxon>Eukaryota</taxon>
        <taxon>Viridiplantae</taxon>
        <taxon>Chlorophyta</taxon>
        <taxon>core chlorophytes</taxon>
        <taxon>Chlorophyceae</taxon>
        <taxon>CS clade</taxon>
        <taxon>Chlamydomonadales</taxon>
        <taxon>Dunaliellaceae</taxon>
        <taxon>Dunaliella</taxon>
    </lineage>
</organism>
<dbReference type="EMBL" id="HBIP01014792">
    <property type="protein sequence ID" value="CAE0493534.1"/>
    <property type="molecule type" value="Transcribed_RNA"/>
</dbReference>
<reference evidence="3" key="1">
    <citation type="submission" date="2021-01" db="EMBL/GenBank/DDBJ databases">
        <authorList>
            <person name="Corre E."/>
            <person name="Pelletier E."/>
            <person name="Niang G."/>
            <person name="Scheremetjew M."/>
            <person name="Finn R."/>
            <person name="Kale V."/>
            <person name="Holt S."/>
            <person name="Cochrane G."/>
            <person name="Meng A."/>
            <person name="Brown T."/>
            <person name="Cohen L."/>
        </authorList>
    </citation>
    <scope>NUCLEOTIDE SEQUENCE</scope>
    <source>
        <strain evidence="3">CCMP1320</strain>
    </source>
</reference>
<name>A0A7S3VLM0_DUNTE</name>
<evidence type="ECO:0008006" key="4">
    <source>
        <dbReference type="Google" id="ProtNLM"/>
    </source>
</evidence>
<evidence type="ECO:0000313" key="3">
    <source>
        <dbReference type="EMBL" id="CAE0493534.1"/>
    </source>
</evidence>
<evidence type="ECO:0000256" key="1">
    <source>
        <dbReference type="SAM" id="MobiDB-lite"/>
    </source>
</evidence>
<gene>
    <name evidence="3" type="ORF">DTER00134_LOCUS8607</name>
</gene>
<evidence type="ECO:0000256" key="2">
    <source>
        <dbReference type="SAM" id="SignalP"/>
    </source>
</evidence>
<feature type="signal peptide" evidence="2">
    <location>
        <begin position="1"/>
        <end position="21"/>
    </location>
</feature>
<sequence length="110" mass="12604">MYRFTHHTCLMVALAEVQLSGWTCLHQVCGHTIRSLLSFVLVDQMYRFTHHTRLMVVLAEVQLSGCTALEMDVVIIELMKKQINHVSRSAHDRKVCSPPERYVLPQGALQ</sequence>
<dbReference type="AlphaFoldDB" id="A0A7S3VLM0"/>
<keyword evidence="2" id="KW-0732">Signal</keyword>